<gene>
    <name evidence="4" type="ORF">DYB28_005544</name>
</gene>
<dbReference type="Pfam" id="PF12569">
    <property type="entry name" value="NatA_aux_su"/>
    <property type="match status" value="1"/>
</dbReference>
<dbReference type="SMART" id="SM00028">
    <property type="entry name" value="TPR"/>
    <property type="match status" value="4"/>
</dbReference>
<sequence>MANKLPSKENALFRSIVKCYEIKQYKKGLKAADAILKKFPDHGETLAMKGLTLNCMGKKEEAYEFVRQGVKQDLKSHVCWHVYGLLYRSDRNYAEAIKCYRQALRIDPDNIQILRDLYLQQVQMRDLKGYAETRRQFLSLKPTNRNNWIGLAIAHQLNGTHETAIDIIDQYNETLDPLHFDDAVALYQELLAINPDHYHYHRGLQAALCRRADWLALSSVPSATESLSAHEVSTLLAVYEGHASPTYGRLALDLLSGAALEGPLDTYLRRGLVKGIPSLGSDIKALYAVPAKQALLSKLVATYLSEEATTSPSEWVWRLYLAAQHFDRIRDISQALVYIDRCLQHTPTVL</sequence>
<comment type="caution">
    <text evidence="4">The sequence shown here is derived from an EMBL/GenBank/DDBJ whole genome shotgun (WGS) entry which is preliminary data.</text>
</comment>
<dbReference type="EMBL" id="QUTI01026015">
    <property type="protein sequence ID" value="RLO05923.1"/>
    <property type="molecule type" value="Genomic_DNA"/>
</dbReference>
<accession>A0A9X8DY37</accession>
<dbReference type="Gene3D" id="1.25.40.1040">
    <property type="match status" value="2"/>
</dbReference>
<proteinExistence type="predicted"/>
<protein>
    <submittedName>
        <fullName evidence="4">Uncharacterized protein</fullName>
    </submittedName>
</protein>
<dbReference type="AlphaFoldDB" id="A0A9X8DY37"/>
<evidence type="ECO:0000256" key="2">
    <source>
        <dbReference type="ARBA" id="ARBA00022803"/>
    </source>
</evidence>
<name>A0A9X8DY37_APHAT</name>
<organism evidence="4 5">
    <name type="scientific">Aphanomyces astaci</name>
    <name type="common">Crayfish plague agent</name>
    <dbReference type="NCBI Taxonomy" id="112090"/>
    <lineage>
        <taxon>Eukaryota</taxon>
        <taxon>Sar</taxon>
        <taxon>Stramenopiles</taxon>
        <taxon>Oomycota</taxon>
        <taxon>Saprolegniomycetes</taxon>
        <taxon>Saprolegniales</taxon>
        <taxon>Verrucalvaceae</taxon>
        <taxon>Aphanomyces</taxon>
    </lineage>
</organism>
<dbReference type="PANTHER" id="PTHR22767">
    <property type="entry name" value="N-TERMINAL ACETYLTRANSFERASE-RELATED"/>
    <property type="match status" value="1"/>
</dbReference>
<keyword evidence="2 3" id="KW-0802">TPR repeat</keyword>
<dbReference type="InterPro" id="IPR021183">
    <property type="entry name" value="NatA_aux_su"/>
</dbReference>
<reference evidence="4 5" key="1">
    <citation type="journal article" date="2018" name="J. Invertebr. Pathol.">
        <title>New genotyping method for the causative agent of crayfish plague (Aphanomyces astaci) based on whole genome data.</title>
        <authorList>
            <person name="Minardi D."/>
            <person name="Studholme D.J."/>
            <person name="van der Giezen M."/>
            <person name="Pretto T."/>
            <person name="Oidtmann B."/>
        </authorList>
    </citation>
    <scope>NUCLEOTIDE SEQUENCE [LARGE SCALE GENOMIC DNA]</scope>
    <source>
        <strain evidence="4 5">KB13</strain>
    </source>
</reference>
<dbReference type="InterPro" id="IPR013105">
    <property type="entry name" value="TPR_2"/>
</dbReference>
<dbReference type="Pfam" id="PF07719">
    <property type="entry name" value="TPR_2"/>
    <property type="match status" value="1"/>
</dbReference>
<keyword evidence="1" id="KW-0677">Repeat</keyword>
<dbReference type="SUPFAM" id="SSF48452">
    <property type="entry name" value="TPR-like"/>
    <property type="match status" value="1"/>
</dbReference>
<feature type="non-terminal residue" evidence="4">
    <location>
        <position position="1"/>
    </location>
</feature>
<evidence type="ECO:0000256" key="1">
    <source>
        <dbReference type="ARBA" id="ARBA00022737"/>
    </source>
</evidence>
<evidence type="ECO:0000313" key="5">
    <source>
        <dbReference type="Proteomes" id="UP000275652"/>
    </source>
</evidence>
<dbReference type="InterPro" id="IPR011990">
    <property type="entry name" value="TPR-like_helical_dom_sf"/>
</dbReference>
<dbReference type="PROSITE" id="PS50005">
    <property type="entry name" value="TPR"/>
    <property type="match status" value="1"/>
</dbReference>
<feature type="repeat" description="TPR" evidence="3">
    <location>
        <begin position="77"/>
        <end position="110"/>
    </location>
</feature>
<evidence type="ECO:0000256" key="3">
    <source>
        <dbReference type="PROSITE-ProRule" id="PRU00339"/>
    </source>
</evidence>
<dbReference type="InterPro" id="IPR019734">
    <property type="entry name" value="TPR_rpt"/>
</dbReference>
<dbReference type="PANTHER" id="PTHR22767:SF2">
    <property type="entry name" value="N(ALPHA)-ACETYLTRANSFERASE 15_16, ISOFORM A"/>
    <property type="match status" value="1"/>
</dbReference>
<dbReference type="GO" id="GO:0005737">
    <property type="term" value="C:cytoplasm"/>
    <property type="evidence" value="ECO:0007669"/>
    <property type="project" value="TreeGrafter"/>
</dbReference>
<evidence type="ECO:0000313" key="4">
    <source>
        <dbReference type="EMBL" id="RLO05923.1"/>
    </source>
</evidence>
<dbReference type="Proteomes" id="UP000275652">
    <property type="component" value="Unassembled WGS sequence"/>
</dbReference>